<gene>
    <name evidence="4" type="primary">rpsK</name>
    <name evidence="5" type="ORF">COX64_04510</name>
</gene>
<keyword evidence="2 4" id="KW-0689">Ribosomal protein</keyword>
<dbReference type="InterPro" id="IPR001971">
    <property type="entry name" value="Ribosomal_uS11"/>
</dbReference>
<comment type="similarity">
    <text evidence="1 4">Belongs to the universal ribosomal protein uS11 family.</text>
</comment>
<dbReference type="GO" id="GO:1990904">
    <property type="term" value="C:ribonucleoprotein complex"/>
    <property type="evidence" value="ECO:0007669"/>
    <property type="project" value="UniProtKB-KW"/>
</dbReference>
<dbReference type="InterPro" id="IPR036967">
    <property type="entry name" value="Ribosomal_uS11_sf"/>
</dbReference>
<evidence type="ECO:0000256" key="1">
    <source>
        <dbReference type="ARBA" id="ARBA00006194"/>
    </source>
</evidence>
<name>A0A2M7W0W4_9BACT</name>
<evidence type="ECO:0000256" key="4">
    <source>
        <dbReference type="HAMAP-Rule" id="MF_01310"/>
    </source>
</evidence>
<comment type="subunit">
    <text evidence="4">Part of the 30S ribosomal subunit. Interacts with proteins S7 and S18. Binds to IF-3.</text>
</comment>
<reference evidence="6" key="1">
    <citation type="submission" date="2017-09" db="EMBL/GenBank/DDBJ databases">
        <title>Depth-based differentiation of microbial function through sediment-hosted aquifers and enrichment of novel symbionts in the deep terrestrial subsurface.</title>
        <authorList>
            <person name="Probst A.J."/>
            <person name="Ladd B."/>
            <person name="Jarett J.K."/>
            <person name="Geller-Mcgrath D.E."/>
            <person name="Sieber C.M.K."/>
            <person name="Emerson J.B."/>
            <person name="Anantharaman K."/>
            <person name="Thomas B.C."/>
            <person name="Malmstrom R."/>
            <person name="Stieglmeier M."/>
            <person name="Klingl A."/>
            <person name="Woyke T."/>
            <person name="Ryan C.M."/>
            <person name="Banfield J.F."/>
        </authorList>
    </citation>
    <scope>NUCLEOTIDE SEQUENCE [LARGE SCALE GENOMIC DNA]</scope>
</reference>
<sequence>MAEAIKEQKPKVQAPKEKAPVVEAPVAVVKKTKKAKIKVLAGEAHILATFTNTIITLTDESGNALVQYTPARVGFKNSKKKTPYAATKAAFAAATEAIDKYGLREVKVFIKGAGVGRNAAVKGLASAGLSVTLLADVTRTPHNGCRAPRKPRK</sequence>
<protein>
    <recommendedName>
        <fullName evidence="4">Small ribosomal subunit protein uS11</fullName>
    </recommendedName>
</protein>
<dbReference type="Gene3D" id="3.30.420.80">
    <property type="entry name" value="Ribosomal protein S11"/>
    <property type="match status" value="1"/>
</dbReference>
<dbReference type="HAMAP" id="MF_01310">
    <property type="entry name" value="Ribosomal_uS11"/>
    <property type="match status" value="1"/>
</dbReference>
<keyword evidence="4" id="KW-0699">rRNA-binding</keyword>
<comment type="function">
    <text evidence="4">Located on the platform of the 30S subunit, it bridges several disparate RNA helices of the 16S rRNA. Forms part of the Shine-Dalgarno cleft in the 70S ribosome.</text>
</comment>
<dbReference type="Pfam" id="PF00411">
    <property type="entry name" value="Ribosomal_S11"/>
    <property type="match status" value="1"/>
</dbReference>
<dbReference type="EMBL" id="PFQB01000110">
    <property type="protein sequence ID" value="PJA12543.1"/>
    <property type="molecule type" value="Genomic_DNA"/>
</dbReference>
<dbReference type="GO" id="GO:0006412">
    <property type="term" value="P:translation"/>
    <property type="evidence" value="ECO:0007669"/>
    <property type="project" value="UniProtKB-UniRule"/>
</dbReference>
<dbReference type="GO" id="GO:0005840">
    <property type="term" value="C:ribosome"/>
    <property type="evidence" value="ECO:0007669"/>
    <property type="project" value="UniProtKB-KW"/>
</dbReference>
<keyword evidence="3 4" id="KW-0687">Ribonucleoprotein</keyword>
<organism evidence="5 6">
    <name type="scientific">Candidatus Dojkabacteria bacterium CG_4_10_14_0_2_um_filter_Dojkabacteria_WS6_41_15</name>
    <dbReference type="NCBI Taxonomy" id="2014249"/>
    <lineage>
        <taxon>Bacteria</taxon>
        <taxon>Candidatus Dojkabacteria</taxon>
    </lineage>
</organism>
<dbReference type="SUPFAM" id="SSF53137">
    <property type="entry name" value="Translational machinery components"/>
    <property type="match status" value="1"/>
</dbReference>
<comment type="caution">
    <text evidence="5">The sequence shown here is derived from an EMBL/GenBank/DDBJ whole genome shotgun (WGS) entry which is preliminary data.</text>
</comment>
<dbReference type="GO" id="GO:0003735">
    <property type="term" value="F:structural constituent of ribosome"/>
    <property type="evidence" value="ECO:0007669"/>
    <property type="project" value="InterPro"/>
</dbReference>
<keyword evidence="4" id="KW-0694">RNA-binding</keyword>
<dbReference type="PANTHER" id="PTHR11759">
    <property type="entry name" value="40S RIBOSOMAL PROTEIN S14/30S RIBOSOMAL PROTEIN S11"/>
    <property type="match status" value="1"/>
</dbReference>
<evidence type="ECO:0000313" key="6">
    <source>
        <dbReference type="Proteomes" id="UP000228952"/>
    </source>
</evidence>
<dbReference type="AlphaFoldDB" id="A0A2M7W0W4"/>
<dbReference type="GO" id="GO:0019843">
    <property type="term" value="F:rRNA binding"/>
    <property type="evidence" value="ECO:0007669"/>
    <property type="project" value="UniProtKB-UniRule"/>
</dbReference>
<dbReference type="PIRSF" id="PIRSF002131">
    <property type="entry name" value="Ribosomal_S11"/>
    <property type="match status" value="1"/>
</dbReference>
<dbReference type="NCBIfam" id="NF003698">
    <property type="entry name" value="PRK05309.1"/>
    <property type="match status" value="1"/>
</dbReference>
<proteinExistence type="inferred from homology"/>
<evidence type="ECO:0000313" key="5">
    <source>
        <dbReference type="EMBL" id="PJA12543.1"/>
    </source>
</evidence>
<evidence type="ECO:0000256" key="2">
    <source>
        <dbReference type="ARBA" id="ARBA00022980"/>
    </source>
</evidence>
<accession>A0A2M7W0W4</accession>
<evidence type="ECO:0000256" key="3">
    <source>
        <dbReference type="ARBA" id="ARBA00023274"/>
    </source>
</evidence>
<dbReference type="Proteomes" id="UP000228952">
    <property type="component" value="Unassembled WGS sequence"/>
</dbReference>